<keyword evidence="3" id="KW-1185">Reference proteome</keyword>
<dbReference type="RefSeq" id="WP_142979232.1">
    <property type="nucleotide sequence ID" value="NZ_RKLU01000002.1"/>
</dbReference>
<gene>
    <name evidence="2" type="ORF">EGH24_05905</name>
</gene>
<proteinExistence type="predicted"/>
<dbReference type="AlphaFoldDB" id="A0A8J8TD17"/>
<feature type="region of interest" description="Disordered" evidence="1">
    <location>
        <begin position="24"/>
        <end position="44"/>
    </location>
</feature>
<evidence type="ECO:0000313" key="2">
    <source>
        <dbReference type="EMBL" id="TQQ82968.1"/>
    </source>
</evidence>
<dbReference type="Proteomes" id="UP000705823">
    <property type="component" value="Unassembled WGS sequence"/>
</dbReference>
<dbReference type="InterPro" id="IPR055517">
    <property type="entry name" value="DUF7091"/>
</dbReference>
<reference evidence="2" key="1">
    <citation type="submission" date="2019-02" db="EMBL/GenBank/DDBJ databases">
        <title>Halonotius sp. a new haloarchaeum isolated from saline soil.</title>
        <authorList>
            <person name="Duran-Viseras A."/>
            <person name="Sanchez-Porro C."/>
            <person name="Ventosa A."/>
        </authorList>
    </citation>
    <scope>NUCLEOTIDE SEQUENCE</scope>
    <source>
        <strain evidence="2">F15B</strain>
    </source>
</reference>
<protein>
    <submittedName>
        <fullName evidence="2">Uncharacterized protein</fullName>
    </submittedName>
</protein>
<dbReference type="EMBL" id="RKLU01000002">
    <property type="protein sequence ID" value="TQQ82968.1"/>
    <property type="molecule type" value="Genomic_DNA"/>
</dbReference>
<accession>A0A8J8TD17</accession>
<evidence type="ECO:0000256" key="1">
    <source>
        <dbReference type="SAM" id="MobiDB-lite"/>
    </source>
</evidence>
<dbReference type="Pfam" id="PF23367">
    <property type="entry name" value="DUF7091"/>
    <property type="match status" value="1"/>
</dbReference>
<organism evidence="2 3">
    <name type="scientific">Halonotius terrestris</name>
    <dbReference type="NCBI Taxonomy" id="2487750"/>
    <lineage>
        <taxon>Archaea</taxon>
        <taxon>Methanobacteriati</taxon>
        <taxon>Methanobacteriota</taxon>
        <taxon>Stenosarchaea group</taxon>
        <taxon>Halobacteria</taxon>
        <taxon>Halobacteriales</taxon>
        <taxon>Haloferacaceae</taxon>
        <taxon>Halonotius</taxon>
    </lineage>
</organism>
<feature type="compositionally biased region" description="Basic and acidic residues" evidence="1">
    <location>
        <begin position="24"/>
        <end position="34"/>
    </location>
</feature>
<sequence length="96" mass="10881">MDERLERFLRDRLRDVGRGYERTRTAFSEGKAETGDDASASLPTDDAGRAKLVCRRHAEKRAVKLDDEDRPACFDADHTDCVGCVEDIHAGRIETW</sequence>
<dbReference type="OrthoDB" id="213643at2157"/>
<evidence type="ECO:0000313" key="3">
    <source>
        <dbReference type="Proteomes" id="UP000705823"/>
    </source>
</evidence>
<name>A0A8J8TD17_9EURY</name>
<comment type="caution">
    <text evidence="2">The sequence shown here is derived from an EMBL/GenBank/DDBJ whole genome shotgun (WGS) entry which is preliminary data.</text>
</comment>